<dbReference type="Gene3D" id="1.20.1530.20">
    <property type="match status" value="1"/>
</dbReference>
<evidence type="ECO:0000256" key="3">
    <source>
        <dbReference type="ARBA" id="ARBA00022448"/>
    </source>
</evidence>
<dbReference type="GO" id="GO:0005886">
    <property type="term" value="C:plasma membrane"/>
    <property type="evidence" value="ECO:0007669"/>
    <property type="project" value="UniProtKB-SubCell"/>
</dbReference>
<evidence type="ECO:0000256" key="1">
    <source>
        <dbReference type="ARBA" id="ARBA00004651"/>
    </source>
</evidence>
<reference evidence="9" key="1">
    <citation type="submission" date="2022-02" db="EMBL/GenBank/DDBJ databases">
        <title>Halalkalibacter sp. nov. isolated from Lonar Lake, India.</title>
        <authorList>
            <person name="Joshi A."/>
            <person name="Thite S."/>
            <person name="Lodha T."/>
        </authorList>
    </citation>
    <scope>NUCLEOTIDE SEQUENCE</scope>
    <source>
        <strain evidence="9">MEB205</strain>
    </source>
</reference>
<feature type="transmembrane region" description="Helical" evidence="8">
    <location>
        <begin position="136"/>
        <end position="166"/>
    </location>
</feature>
<proteinExistence type="inferred from homology"/>
<feature type="transmembrane region" description="Helical" evidence="8">
    <location>
        <begin position="186"/>
        <end position="208"/>
    </location>
</feature>
<evidence type="ECO:0000256" key="4">
    <source>
        <dbReference type="ARBA" id="ARBA00022475"/>
    </source>
</evidence>
<feature type="transmembrane region" description="Helical" evidence="8">
    <location>
        <begin position="71"/>
        <end position="92"/>
    </location>
</feature>
<keyword evidence="5 8" id="KW-0812">Transmembrane</keyword>
<comment type="caution">
    <text evidence="9">The sequence shown here is derived from an EMBL/GenBank/DDBJ whole genome shotgun (WGS) entry which is preliminary data.</text>
</comment>
<feature type="transmembrane region" description="Helical" evidence="8">
    <location>
        <begin position="98"/>
        <end position="115"/>
    </location>
</feature>
<keyword evidence="6 8" id="KW-1133">Transmembrane helix</keyword>
<dbReference type="GO" id="GO:0055085">
    <property type="term" value="P:transmembrane transport"/>
    <property type="evidence" value="ECO:0007669"/>
    <property type="project" value="InterPro"/>
</dbReference>
<sequence length="209" mass="22446">MVLSGLFMNGGNYGVPVVLFALGQDGYVYALMIMVMMDLVMNTFGVYIAASGGDDHVSFKSSLIKTIKMPVLLASFLGIFFQVAGVPLPYLLIDTMTLLSQAAIPLIMIVLGIQLSTIKAKKMEWTPVGLVAGLRLLISPLFMIGIISLMGLLGTMLGTVLLIISAMPSAANTTMFSLQFNVDPDFVSLLTLLTTTLSLITLPLLFLFL</sequence>
<dbReference type="PANTHER" id="PTHR36838:SF1">
    <property type="entry name" value="SLR1864 PROTEIN"/>
    <property type="match status" value="1"/>
</dbReference>
<keyword evidence="3" id="KW-0813">Transport</keyword>
<comment type="similarity">
    <text evidence="2">Belongs to the auxin efflux carrier (TC 2.A.69) family.</text>
</comment>
<accession>A0A9X2CWG3</accession>
<dbReference type="Proteomes" id="UP001139150">
    <property type="component" value="Unassembled WGS sequence"/>
</dbReference>
<keyword evidence="10" id="KW-1185">Reference proteome</keyword>
<evidence type="ECO:0000256" key="7">
    <source>
        <dbReference type="ARBA" id="ARBA00023136"/>
    </source>
</evidence>
<evidence type="ECO:0000313" key="10">
    <source>
        <dbReference type="Proteomes" id="UP001139150"/>
    </source>
</evidence>
<evidence type="ECO:0000313" key="9">
    <source>
        <dbReference type="EMBL" id="MCL7749508.1"/>
    </source>
</evidence>
<gene>
    <name evidence="9" type="ORF">MF646_20525</name>
</gene>
<feature type="transmembrane region" description="Helical" evidence="8">
    <location>
        <begin position="27"/>
        <end position="50"/>
    </location>
</feature>
<dbReference type="InterPro" id="IPR038770">
    <property type="entry name" value="Na+/solute_symporter_sf"/>
</dbReference>
<dbReference type="InterPro" id="IPR004776">
    <property type="entry name" value="Mem_transp_PIN-like"/>
</dbReference>
<dbReference type="PANTHER" id="PTHR36838">
    <property type="entry name" value="AUXIN EFFLUX CARRIER FAMILY PROTEIN"/>
    <property type="match status" value="1"/>
</dbReference>
<evidence type="ECO:0000256" key="2">
    <source>
        <dbReference type="ARBA" id="ARBA00010145"/>
    </source>
</evidence>
<dbReference type="AlphaFoldDB" id="A0A9X2CWG3"/>
<organism evidence="9 10">
    <name type="scientific">Halalkalibacter alkaliphilus</name>
    <dbReference type="NCBI Taxonomy" id="2917993"/>
    <lineage>
        <taxon>Bacteria</taxon>
        <taxon>Bacillati</taxon>
        <taxon>Bacillota</taxon>
        <taxon>Bacilli</taxon>
        <taxon>Bacillales</taxon>
        <taxon>Bacillaceae</taxon>
        <taxon>Halalkalibacter</taxon>
    </lineage>
</organism>
<dbReference type="EMBL" id="JAKRYL010000030">
    <property type="protein sequence ID" value="MCL7749508.1"/>
    <property type="molecule type" value="Genomic_DNA"/>
</dbReference>
<comment type="subcellular location">
    <subcellularLocation>
        <location evidence="1">Cell membrane</location>
        <topology evidence="1">Multi-pass membrane protein</topology>
    </subcellularLocation>
</comment>
<evidence type="ECO:0000256" key="5">
    <source>
        <dbReference type="ARBA" id="ARBA00022692"/>
    </source>
</evidence>
<evidence type="ECO:0000256" key="6">
    <source>
        <dbReference type="ARBA" id="ARBA00022989"/>
    </source>
</evidence>
<protein>
    <submittedName>
        <fullName evidence="9">AEC family transporter</fullName>
    </submittedName>
</protein>
<dbReference type="Pfam" id="PF03547">
    <property type="entry name" value="Mem_trans"/>
    <property type="match status" value="1"/>
</dbReference>
<keyword evidence="7 8" id="KW-0472">Membrane</keyword>
<evidence type="ECO:0000256" key="8">
    <source>
        <dbReference type="SAM" id="Phobius"/>
    </source>
</evidence>
<keyword evidence="4" id="KW-1003">Cell membrane</keyword>
<name>A0A9X2CWG3_9BACI</name>